<feature type="compositionally biased region" description="Basic and acidic residues" evidence="1">
    <location>
        <begin position="189"/>
        <end position="225"/>
    </location>
</feature>
<feature type="compositionally biased region" description="Basic and acidic residues" evidence="1">
    <location>
        <begin position="233"/>
        <end position="242"/>
    </location>
</feature>
<name>A0AAV7TXB0_PLEWA</name>
<proteinExistence type="predicted"/>
<dbReference type="Proteomes" id="UP001066276">
    <property type="component" value="Chromosome 3_2"/>
</dbReference>
<comment type="caution">
    <text evidence="2">The sequence shown here is derived from an EMBL/GenBank/DDBJ whole genome shotgun (WGS) entry which is preliminary data.</text>
</comment>
<dbReference type="EMBL" id="JANPWB010000006">
    <property type="protein sequence ID" value="KAJ1181399.1"/>
    <property type="molecule type" value="Genomic_DNA"/>
</dbReference>
<dbReference type="AlphaFoldDB" id="A0AAV7TXB0"/>
<organism evidence="2 3">
    <name type="scientific">Pleurodeles waltl</name>
    <name type="common">Iberian ribbed newt</name>
    <dbReference type="NCBI Taxonomy" id="8319"/>
    <lineage>
        <taxon>Eukaryota</taxon>
        <taxon>Metazoa</taxon>
        <taxon>Chordata</taxon>
        <taxon>Craniata</taxon>
        <taxon>Vertebrata</taxon>
        <taxon>Euteleostomi</taxon>
        <taxon>Amphibia</taxon>
        <taxon>Batrachia</taxon>
        <taxon>Caudata</taxon>
        <taxon>Salamandroidea</taxon>
        <taxon>Salamandridae</taxon>
        <taxon>Pleurodelinae</taxon>
        <taxon>Pleurodeles</taxon>
    </lineage>
</organism>
<gene>
    <name evidence="2" type="ORF">NDU88_006606</name>
</gene>
<evidence type="ECO:0000256" key="1">
    <source>
        <dbReference type="SAM" id="MobiDB-lite"/>
    </source>
</evidence>
<feature type="region of interest" description="Disordered" evidence="1">
    <location>
        <begin position="182"/>
        <end position="283"/>
    </location>
</feature>
<evidence type="ECO:0000313" key="2">
    <source>
        <dbReference type="EMBL" id="KAJ1181399.1"/>
    </source>
</evidence>
<sequence length="283" mass="31264">MVHLNWRGDDKTITVGMIPNLGEDLILSTDYVNFTPLLEKACQEHINNAWWEEAPFGTSEMEARTQRKKLSRKQKREQRREHRNSLTLKIPAPTLHTAKVFTAVGNFRQAQREDPTLKNAWQQALHPDGQSIRHSPGSLMTNADYLSRYLDSERLYQPHAMGSVCDGPARCGPSVNTTCAGTAESNPALKDEAANPRELPASKEEPGGFHASGRTDEKTNGREEGGCGSSRSTGERRFDQRQEPGGGCLKRFAASSAAQEAHCETSSHASGEAWHTQVRPETG</sequence>
<keyword evidence="3" id="KW-1185">Reference proteome</keyword>
<protein>
    <submittedName>
        <fullName evidence="2">Uncharacterized protein</fullName>
    </submittedName>
</protein>
<accession>A0AAV7TXB0</accession>
<evidence type="ECO:0000313" key="3">
    <source>
        <dbReference type="Proteomes" id="UP001066276"/>
    </source>
</evidence>
<reference evidence="2" key="1">
    <citation type="journal article" date="2022" name="bioRxiv">
        <title>Sequencing and chromosome-scale assembly of the giantPleurodeles waltlgenome.</title>
        <authorList>
            <person name="Brown T."/>
            <person name="Elewa A."/>
            <person name="Iarovenko S."/>
            <person name="Subramanian E."/>
            <person name="Araus A.J."/>
            <person name="Petzold A."/>
            <person name="Susuki M."/>
            <person name="Suzuki K.-i.T."/>
            <person name="Hayashi T."/>
            <person name="Toyoda A."/>
            <person name="Oliveira C."/>
            <person name="Osipova E."/>
            <person name="Leigh N.D."/>
            <person name="Simon A."/>
            <person name="Yun M.H."/>
        </authorList>
    </citation>
    <scope>NUCLEOTIDE SEQUENCE</scope>
    <source>
        <strain evidence="2">20211129_DDA</strain>
        <tissue evidence="2">Liver</tissue>
    </source>
</reference>